<accession>A0ABW5T994</accession>
<keyword evidence="2" id="KW-1185">Reference proteome</keyword>
<organism evidence="1 2">
    <name type="scientific">Hyunsoonleella rubra</name>
    <dbReference type="NCBI Taxonomy" id="1737062"/>
    <lineage>
        <taxon>Bacteria</taxon>
        <taxon>Pseudomonadati</taxon>
        <taxon>Bacteroidota</taxon>
        <taxon>Flavobacteriia</taxon>
        <taxon>Flavobacteriales</taxon>
        <taxon>Flavobacteriaceae</taxon>
    </lineage>
</organism>
<protein>
    <submittedName>
        <fullName evidence="1">Uncharacterized protein</fullName>
    </submittedName>
</protein>
<dbReference type="EMBL" id="JBHULY010000012">
    <property type="protein sequence ID" value="MFD2725816.1"/>
    <property type="molecule type" value="Genomic_DNA"/>
</dbReference>
<gene>
    <name evidence="1" type="ORF">ACFSR8_06285</name>
</gene>
<proteinExistence type="predicted"/>
<evidence type="ECO:0000313" key="2">
    <source>
        <dbReference type="Proteomes" id="UP001597476"/>
    </source>
</evidence>
<evidence type="ECO:0000313" key="1">
    <source>
        <dbReference type="EMBL" id="MFD2725816.1"/>
    </source>
</evidence>
<name>A0ABW5T994_9FLAO</name>
<sequence length="139" mass="16232">MKKCILILFSLILYCCSSSKEVSKKTNHGKFEIVNTPLVVENDTIYMNELRFYRIQSALDGMKLMYENYGNWNKKVDGKHQQNINRIVWSDINLQNEIDEKFTVVADGKETMTDYFACLMVFDSNGKDCFNPEHPIKKN</sequence>
<dbReference type="Proteomes" id="UP001597476">
    <property type="component" value="Unassembled WGS sequence"/>
</dbReference>
<comment type="caution">
    <text evidence="1">The sequence shown here is derived from an EMBL/GenBank/DDBJ whole genome shotgun (WGS) entry which is preliminary data.</text>
</comment>
<dbReference type="RefSeq" id="WP_380290165.1">
    <property type="nucleotide sequence ID" value="NZ_JBHULY010000012.1"/>
</dbReference>
<reference evidence="2" key="1">
    <citation type="journal article" date="2019" name="Int. J. Syst. Evol. Microbiol.">
        <title>The Global Catalogue of Microorganisms (GCM) 10K type strain sequencing project: providing services to taxonomists for standard genome sequencing and annotation.</title>
        <authorList>
            <consortium name="The Broad Institute Genomics Platform"/>
            <consortium name="The Broad Institute Genome Sequencing Center for Infectious Disease"/>
            <person name="Wu L."/>
            <person name="Ma J."/>
        </authorList>
    </citation>
    <scope>NUCLEOTIDE SEQUENCE [LARGE SCALE GENOMIC DNA]</scope>
    <source>
        <strain evidence="2">KCTC 42398</strain>
    </source>
</reference>